<keyword evidence="1" id="KW-1133">Transmembrane helix</keyword>
<dbReference type="Proteomes" id="UP001385389">
    <property type="component" value="Chromosome"/>
</dbReference>
<dbReference type="RefSeq" id="WP_338669615.1">
    <property type="nucleotide sequence ID" value="NZ_CP146609.1"/>
</dbReference>
<evidence type="ECO:0000259" key="2">
    <source>
        <dbReference type="Pfam" id="PF07811"/>
    </source>
</evidence>
<evidence type="ECO:0000313" key="4">
    <source>
        <dbReference type="Proteomes" id="UP001385389"/>
    </source>
</evidence>
<dbReference type="Pfam" id="PF07811">
    <property type="entry name" value="TadE"/>
    <property type="match status" value="1"/>
</dbReference>
<proteinExistence type="predicted"/>
<reference evidence="3 4" key="1">
    <citation type="submission" date="2024-03" db="EMBL/GenBank/DDBJ databases">
        <title>Phenotype and Genome Characterization of a Sulfate-Reducing Bacterium Pseudodesulfovibrio sp. strain 5S69, isolated from Petroleum Reservoir in Tatarstan (Russia).</title>
        <authorList>
            <person name="Bidzhieva S.K."/>
            <person name="Kadnikov V."/>
            <person name="Tourova T.P."/>
            <person name="Samigullina S.R."/>
            <person name="Sokolova D.S."/>
            <person name="Poltaraus A.B."/>
            <person name="Avtukh A.N."/>
            <person name="Tereshina V.M."/>
            <person name="Mardanov A.V."/>
            <person name="Nazina T.N."/>
        </authorList>
    </citation>
    <scope>NUCLEOTIDE SEQUENCE [LARGE SCALE GENOMIC DNA]</scope>
    <source>
        <strain evidence="3 4">5S69</strain>
    </source>
</reference>
<feature type="transmembrane region" description="Helical" evidence="1">
    <location>
        <begin position="12"/>
        <end position="35"/>
    </location>
</feature>
<keyword evidence="4" id="KW-1185">Reference proteome</keyword>
<evidence type="ECO:0000313" key="3">
    <source>
        <dbReference type="EMBL" id="WWX23919.1"/>
    </source>
</evidence>
<name>A0ABZ2IYZ1_9BACT</name>
<organism evidence="3 4">
    <name type="scientific">Pseudodesulfovibrio methanolicus</name>
    <dbReference type="NCBI Taxonomy" id="3126690"/>
    <lineage>
        <taxon>Bacteria</taxon>
        <taxon>Pseudomonadati</taxon>
        <taxon>Thermodesulfobacteriota</taxon>
        <taxon>Desulfovibrionia</taxon>
        <taxon>Desulfovibrionales</taxon>
        <taxon>Desulfovibrionaceae</taxon>
    </lineage>
</organism>
<sequence>MMRRCDTNGKRRFGLAAVEMAMLLPVFLILLMGIMDAARLFWTQGVVRDAAFEGARMAVLNETSLDQIKAAVQKELAAGGVSQQSSVEVGPREPSQAVDVTVSVPFDFLVIDNLIPALSDSCSQVAATAVMTHER</sequence>
<protein>
    <submittedName>
        <fullName evidence="3">TadE family protein</fullName>
    </submittedName>
</protein>
<accession>A0ABZ2IYZ1</accession>
<keyword evidence="1" id="KW-0472">Membrane</keyword>
<dbReference type="EMBL" id="CP146609">
    <property type="protein sequence ID" value="WWX23919.1"/>
    <property type="molecule type" value="Genomic_DNA"/>
</dbReference>
<feature type="domain" description="TadE-like" evidence="2">
    <location>
        <begin position="14"/>
        <end position="56"/>
    </location>
</feature>
<gene>
    <name evidence="3" type="ORF">V8V93_06835</name>
</gene>
<keyword evidence="1" id="KW-0812">Transmembrane</keyword>
<evidence type="ECO:0000256" key="1">
    <source>
        <dbReference type="SAM" id="Phobius"/>
    </source>
</evidence>
<dbReference type="InterPro" id="IPR012495">
    <property type="entry name" value="TadE-like_dom"/>
</dbReference>